<protein>
    <submittedName>
        <fullName evidence="1">Uncharacterized protein</fullName>
    </submittedName>
</protein>
<accession>A0A8G2BWA2</accession>
<reference evidence="1 2" key="1">
    <citation type="submission" date="2016-10" db="EMBL/GenBank/DDBJ databases">
        <authorList>
            <person name="Varghese N."/>
            <person name="Submissions S."/>
        </authorList>
    </citation>
    <scope>NUCLEOTIDE SEQUENCE [LARGE SCALE GENOMIC DNA]</scope>
    <source>
        <strain evidence="1 2">DSM 29073</strain>
    </source>
</reference>
<keyword evidence="2" id="KW-1185">Reference proteome</keyword>
<proteinExistence type="predicted"/>
<evidence type="ECO:0000313" key="1">
    <source>
        <dbReference type="EMBL" id="SEF85149.1"/>
    </source>
</evidence>
<gene>
    <name evidence="1" type="ORF">SAMN05444001_10855</name>
</gene>
<dbReference type="AlphaFoldDB" id="A0A8G2BWA2"/>
<comment type="caution">
    <text evidence="1">The sequence shown here is derived from an EMBL/GenBank/DDBJ whole genome shotgun (WGS) entry which is preliminary data.</text>
</comment>
<sequence length="65" mass="7844">MLNVRKLSAHIYYLEHANISFYCKIRELFYKIKTAHACRLELMAIETGQRPFDNPVFIMFFLMKK</sequence>
<organism evidence="1 2">
    <name type="scientific">Parabacteroides chinchillae</name>
    <dbReference type="NCBI Taxonomy" id="871327"/>
    <lineage>
        <taxon>Bacteria</taxon>
        <taxon>Pseudomonadati</taxon>
        <taxon>Bacteroidota</taxon>
        <taxon>Bacteroidia</taxon>
        <taxon>Bacteroidales</taxon>
        <taxon>Tannerellaceae</taxon>
        <taxon>Parabacteroides</taxon>
    </lineage>
</organism>
<dbReference type="EMBL" id="FNVS01000008">
    <property type="protein sequence ID" value="SEF85149.1"/>
    <property type="molecule type" value="Genomic_DNA"/>
</dbReference>
<evidence type="ECO:0000313" key="2">
    <source>
        <dbReference type="Proteomes" id="UP000236725"/>
    </source>
</evidence>
<name>A0A8G2BWA2_9BACT</name>
<dbReference type="Proteomes" id="UP000236725">
    <property type="component" value="Unassembled WGS sequence"/>
</dbReference>